<evidence type="ECO:0000256" key="1">
    <source>
        <dbReference type="ARBA" id="ARBA00005434"/>
    </source>
</evidence>
<dbReference type="Proteomes" id="UP000266673">
    <property type="component" value="Unassembled WGS sequence"/>
</dbReference>
<dbReference type="AlphaFoldDB" id="A0A397W619"/>
<dbReference type="PROSITE" id="PS50294">
    <property type="entry name" value="WD_REPEATS_REGION"/>
    <property type="match status" value="1"/>
</dbReference>
<dbReference type="PROSITE" id="PS50082">
    <property type="entry name" value="WD_REPEATS_2"/>
    <property type="match status" value="2"/>
</dbReference>
<dbReference type="InterPro" id="IPR036322">
    <property type="entry name" value="WD40_repeat_dom_sf"/>
</dbReference>
<feature type="repeat" description="WD" evidence="7">
    <location>
        <begin position="322"/>
        <end position="357"/>
    </location>
</feature>
<name>A0A397W619_9GLOM</name>
<evidence type="ECO:0000256" key="7">
    <source>
        <dbReference type="PROSITE-ProRule" id="PRU00221"/>
    </source>
</evidence>
<keyword evidence="10" id="KW-1185">Reference proteome</keyword>
<evidence type="ECO:0000256" key="3">
    <source>
        <dbReference type="ARBA" id="ARBA00022574"/>
    </source>
</evidence>
<evidence type="ECO:0000256" key="6">
    <source>
        <dbReference type="ARBA" id="ARBA00023125"/>
    </source>
</evidence>
<dbReference type="GO" id="GO:0003677">
    <property type="term" value="F:DNA binding"/>
    <property type="evidence" value="ECO:0007669"/>
    <property type="project" value="UniProtKB-UniRule"/>
</dbReference>
<sequence length="521" mass="59911">MNNTKKTTKRKKIGEDSTLNEYERQRLENIRRNEEVLMQLNIPEIVRSVNLKKLKAPQKRVYKVQWPSEPTRHSLRLRGFTPDGTNVKREAVKKEKRRAREKRVRFNADIIRSELESIDVVDNNNDFVDLLSKMTKFSNNENISDEIDYNCIPGGVNGFKTVQKIYSSLSIVTDWSTVSVTPDRIYCIAVHPSKEKVLAAAGDKNGCLGFWDVRENIKSEYEEDQPRTYAFQAHTGTITSAMYSPTDSNHLYTCSYDGSIRSFDFNQAKFMETFIYSEAEDSEYLLSSMDMDPNGQIIYLSTNHGQFGIKDIREPAEKFTEYKLHQNKIGCISINKIHPQYLVTSSKDKSMRLWDIRKLNTEPEIQNIRFDAAVTSAYWSPIGNQVVSTSFDHILRVFDFNEECNLKLRHEIPHNNKTGWVTMFRATWHPNPNMHPHFIIGDMLKAAEIFSGVDGELIWTLRDEGVKTIPAVNAFHPNLNLIVGGSSSGKMCAFEEMPESSQLERIKSMPQPVVVINNYNH</sequence>
<dbReference type="Pfam" id="PF00400">
    <property type="entry name" value="WD40"/>
    <property type="match status" value="3"/>
</dbReference>
<evidence type="ECO:0000256" key="2">
    <source>
        <dbReference type="ARBA" id="ARBA00021132"/>
    </source>
</evidence>
<comment type="function">
    <text evidence="8">DNA-binding protein that binds to both single- and double-stranded DNA. Binds preferentially to UV-damaged DNA. May be involved in DNA-metabolic processes.</text>
</comment>
<dbReference type="GO" id="GO:2000001">
    <property type="term" value="P:regulation of DNA damage checkpoint"/>
    <property type="evidence" value="ECO:0007669"/>
    <property type="project" value="TreeGrafter"/>
</dbReference>
<protein>
    <recommendedName>
        <fullName evidence="2 8">DNA damage-binding protein CMR1</fullName>
    </recommendedName>
</protein>
<comment type="caution">
    <text evidence="9">The sequence shown here is derived from an EMBL/GenBank/DDBJ whole genome shotgun (WGS) entry which is preliminary data.</text>
</comment>
<reference evidence="9 10" key="1">
    <citation type="submission" date="2018-06" db="EMBL/GenBank/DDBJ databases">
        <title>Comparative genomics reveals the genomic features of Rhizophagus irregularis, R. cerebriforme, R. diaphanum and Gigaspora rosea, and their symbiotic lifestyle signature.</title>
        <authorList>
            <person name="Morin E."/>
            <person name="San Clemente H."/>
            <person name="Chen E.C.H."/>
            <person name="De La Providencia I."/>
            <person name="Hainaut M."/>
            <person name="Kuo A."/>
            <person name="Kohler A."/>
            <person name="Murat C."/>
            <person name="Tang N."/>
            <person name="Roy S."/>
            <person name="Loubradou J."/>
            <person name="Henrissat B."/>
            <person name="Grigoriev I.V."/>
            <person name="Corradi N."/>
            <person name="Roux C."/>
            <person name="Martin F.M."/>
        </authorList>
    </citation>
    <scope>NUCLEOTIDE SEQUENCE [LARGE SCALE GENOMIC DNA]</scope>
    <source>
        <strain evidence="9 10">DAOM 194757</strain>
    </source>
</reference>
<organism evidence="9 10">
    <name type="scientific">Gigaspora rosea</name>
    <dbReference type="NCBI Taxonomy" id="44941"/>
    <lineage>
        <taxon>Eukaryota</taxon>
        <taxon>Fungi</taxon>
        <taxon>Fungi incertae sedis</taxon>
        <taxon>Mucoromycota</taxon>
        <taxon>Glomeromycotina</taxon>
        <taxon>Glomeromycetes</taxon>
        <taxon>Diversisporales</taxon>
        <taxon>Gigasporaceae</taxon>
        <taxon>Gigaspora</taxon>
    </lineage>
</organism>
<dbReference type="InterPro" id="IPR019775">
    <property type="entry name" value="WD40_repeat_CS"/>
</dbReference>
<dbReference type="InterPro" id="IPR050853">
    <property type="entry name" value="WD_repeat_DNA-damage-binding"/>
</dbReference>
<keyword evidence="6 8" id="KW-0238">DNA-binding</keyword>
<evidence type="ECO:0000313" key="10">
    <source>
        <dbReference type="Proteomes" id="UP000266673"/>
    </source>
</evidence>
<keyword evidence="5 8" id="KW-0227">DNA damage</keyword>
<dbReference type="InterPro" id="IPR001680">
    <property type="entry name" value="WD40_rpt"/>
</dbReference>
<dbReference type="SMART" id="SM00320">
    <property type="entry name" value="WD40"/>
    <property type="match status" value="5"/>
</dbReference>
<dbReference type="STRING" id="44941.A0A397W619"/>
<comment type="similarity">
    <text evidence="1 8">Belongs to the WD repeat DDB2/WDR76 family.</text>
</comment>
<evidence type="ECO:0000256" key="8">
    <source>
        <dbReference type="RuleBase" id="RU365004"/>
    </source>
</evidence>
<dbReference type="GO" id="GO:0005634">
    <property type="term" value="C:nucleus"/>
    <property type="evidence" value="ECO:0007669"/>
    <property type="project" value="TreeGrafter"/>
</dbReference>
<dbReference type="InterPro" id="IPR015943">
    <property type="entry name" value="WD40/YVTN_repeat-like_dom_sf"/>
</dbReference>
<evidence type="ECO:0000313" key="9">
    <source>
        <dbReference type="EMBL" id="RIB26766.1"/>
    </source>
</evidence>
<dbReference type="PROSITE" id="PS00678">
    <property type="entry name" value="WD_REPEATS_1"/>
    <property type="match status" value="1"/>
</dbReference>
<evidence type="ECO:0000256" key="4">
    <source>
        <dbReference type="ARBA" id="ARBA00022737"/>
    </source>
</evidence>
<dbReference type="SUPFAM" id="SSF50978">
    <property type="entry name" value="WD40 repeat-like"/>
    <property type="match status" value="1"/>
</dbReference>
<dbReference type="PANTHER" id="PTHR14773">
    <property type="entry name" value="WD REPEAT-CONTAINING PROTEIN 76"/>
    <property type="match status" value="1"/>
</dbReference>
<accession>A0A397W619</accession>
<dbReference type="PANTHER" id="PTHR14773:SF0">
    <property type="entry name" value="WD REPEAT-CONTAINING PROTEIN 76"/>
    <property type="match status" value="1"/>
</dbReference>
<keyword evidence="4" id="KW-0677">Repeat</keyword>
<evidence type="ECO:0000256" key="5">
    <source>
        <dbReference type="ARBA" id="ARBA00022763"/>
    </source>
</evidence>
<keyword evidence="3 7" id="KW-0853">WD repeat</keyword>
<feature type="repeat" description="WD" evidence="7">
    <location>
        <begin position="231"/>
        <end position="273"/>
    </location>
</feature>
<dbReference type="OrthoDB" id="9890280at2759"/>
<proteinExistence type="inferred from homology"/>
<dbReference type="Gene3D" id="2.130.10.10">
    <property type="entry name" value="YVTN repeat-like/Quinoprotein amine dehydrogenase"/>
    <property type="match status" value="1"/>
</dbReference>
<dbReference type="GO" id="GO:0006974">
    <property type="term" value="P:DNA damage response"/>
    <property type="evidence" value="ECO:0007669"/>
    <property type="project" value="UniProtKB-KW"/>
</dbReference>
<gene>
    <name evidence="9" type="ORF">C2G38_182778</name>
</gene>
<dbReference type="EMBL" id="QKWP01000124">
    <property type="protein sequence ID" value="RIB26766.1"/>
    <property type="molecule type" value="Genomic_DNA"/>
</dbReference>